<organism evidence="2 3">
    <name type="scientific">Comamonas terrae</name>
    <dbReference type="NCBI Taxonomy" id="673548"/>
    <lineage>
        <taxon>Bacteria</taxon>
        <taxon>Pseudomonadati</taxon>
        <taxon>Pseudomonadota</taxon>
        <taxon>Betaproteobacteria</taxon>
        <taxon>Burkholderiales</taxon>
        <taxon>Comamonadaceae</taxon>
        <taxon>Comamonas</taxon>
    </lineage>
</organism>
<feature type="domain" description="VOC" evidence="1">
    <location>
        <begin position="2"/>
        <end position="127"/>
    </location>
</feature>
<dbReference type="InterPro" id="IPR029068">
    <property type="entry name" value="Glyas_Bleomycin-R_OHBP_Dase"/>
</dbReference>
<evidence type="ECO:0000313" key="3">
    <source>
        <dbReference type="Proteomes" id="UP001597463"/>
    </source>
</evidence>
<keyword evidence="3" id="KW-1185">Reference proteome</keyword>
<accession>A0ABW5UKJ2</accession>
<evidence type="ECO:0000313" key="2">
    <source>
        <dbReference type="EMBL" id="MFD2754051.1"/>
    </source>
</evidence>
<dbReference type="Proteomes" id="UP001597463">
    <property type="component" value="Unassembled WGS sequence"/>
</dbReference>
<protein>
    <submittedName>
        <fullName evidence="2">VOC family protein</fullName>
    </submittedName>
</protein>
<comment type="caution">
    <text evidence="2">The sequence shown here is derived from an EMBL/GenBank/DDBJ whole genome shotgun (WGS) entry which is preliminary data.</text>
</comment>
<dbReference type="Gene3D" id="3.10.180.10">
    <property type="entry name" value="2,3-Dihydroxybiphenyl 1,2-Dioxygenase, domain 1"/>
    <property type="match status" value="1"/>
</dbReference>
<dbReference type="InterPro" id="IPR004360">
    <property type="entry name" value="Glyas_Fos-R_dOase_dom"/>
</dbReference>
<evidence type="ECO:0000259" key="1">
    <source>
        <dbReference type="PROSITE" id="PS51819"/>
    </source>
</evidence>
<sequence length="134" mass="14063">MKLGYAIIYVPDVSASLDFFTKAFGLKRRFLHESGTYGEMETGQTTLAFAAHELGALNFPGGHVAAHSSPSPLGFEIALVTEDVHLAHQKALHAGAAELAPPAAKPWGQVVSYVRCPDGSLVELCTPVGSASDA</sequence>
<dbReference type="PANTHER" id="PTHR21366">
    <property type="entry name" value="GLYOXALASE FAMILY PROTEIN"/>
    <property type="match status" value="1"/>
</dbReference>
<dbReference type="InterPro" id="IPR050383">
    <property type="entry name" value="GlyoxalaseI/FosfomycinResist"/>
</dbReference>
<dbReference type="PROSITE" id="PS51819">
    <property type="entry name" value="VOC"/>
    <property type="match status" value="1"/>
</dbReference>
<dbReference type="SUPFAM" id="SSF54593">
    <property type="entry name" value="Glyoxalase/Bleomycin resistance protein/Dihydroxybiphenyl dioxygenase"/>
    <property type="match status" value="1"/>
</dbReference>
<dbReference type="EMBL" id="JBHUMV010000003">
    <property type="protein sequence ID" value="MFD2754051.1"/>
    <property type="molecule type" value="Genomic_DNA"/>
</dbReference>
<proteinExistence type="predicted"/>
<dbReference type="RefSeq" id="WP_083526425.1">
    <property type="nucleotide sequence ID" value="NZ_BCNT01000001.1"/>
</dbReference>
<dbReference type="CDD" id="cd07264">
    <property type="entry name" value="VOC_like"/>
    <property type="match status" value="1"/>
</dbReference>
<gene>
    <name evidence="2" type="ORF">ACFSW6_08115</name>
</gene>
<dbReference type="Pfam" id="PF00903">
    <property type="entry name" value="Glyoxalase"/>
    <property type="match status" value="1"/>
</dbReference>
<name>A0ABW5UKJ2_9BURK</name>
<dbReference type="PANTHER" id="PTHR21366:SF22">
    <property type="entry name" value="VOC DOMAIN-CONTAINING PROTEIN"/>
    <property type="match status" value="1"/>
</dbReference>
<dbReference type="InterPro" id="IPR037523">
    <property type="entry name" value="VOC_core"/>
</dbReference>
<reference evidence="3" key="1">
    <citation type="journal article" date="2019" name="Int. J. Syst. Evol. Microbiol.">
        <title>The Global Catalogue of Microorganisms (GCM) 10K type strain sequencing project: providing services to taxonomists for standard genome sequencing and annotation.</title>
        <authorList>
            <consortium name="The Broad Institute Genomics Platform"/>
            <consortium name="The Broad Institute Genome Sequencing Center for Infectious Disease"/>
            <person name="Wu L."/>
            <person name="Ma J."/>
        </authorList>
    </citation>
    <scope>NUCLEOTIDE SEQUENCE [LARGE SCALE GENOMIC DNA]</scope>
    <source>
        <strain evidence="3">TISTR 1906</strain>
    </source>
</reference>